<dbReference type="EMBL" id="CP051141">
    <property type="protein sequence ID" value="QIW98825.1"/>
    <property type="molecule type" value="Genomic_DNA"/>
</dbReference>
<keyword evidence="1" id="KW-0732">Signal</keyword>
<name>A0A6H0XVW2_9PEZI</name>
<dbReference type="OrthoDB" id="3632858at2759"/>
<organism evidence="2 3">
    <name type="scientific">Peltaster fructicola</name>
    <dbReference type="NCBI Taxonomy" id="286661"/>
    <lineage>
        <taxon>Eukaryota</taxon>
        <taxon>Fungi</taxon>
        <taxon>Dikarya</taxon>
        <taxon>Ascomycota</taxon>
        <taxon>Pezizomycotina</taxon>
        <taxon>Dothideomycetes</taxon>
        <taxon>Dothideomycetes incertae sedis</taxon>
        <taxon>Peltaster</taxon>
    </lineage>
</organism>
<feature type="signal peptide" evidence="1">
    <location>
        <begin position="1"/>
        <end position="20"/>
    </location>
</feature>
<protein>
    <recommendedName>
        <fullName evidence="4">Secreted protein</fullName>
    </recommendedName>
</protein>
<reference evidence="2 3" key="1">
    <citation type="journal article" date="2016" name="Sci. Rep.">
        <title>Peltaster fructicola genome reveals evolution from an invasive phytopathogen to an ectophytic parasite.</title>
        <authorList>
            <person name="Xu C."/>
            <person name="Chen H."/>
            <person name="Gleason M.L."/>
            <person name="Xu J.R."/>
            <person name="Liu H."/>
            <person name="Zhang R."/>
            <person name="Sun G."/>
        </authorList>
    </citation>
    <scope>NUCLEOTIDE SEQUENCE [LARGE SCALE GENOMIC DNA]</scope>
    <source>
        <strain evidence="2 3">LNHT1506</strain>
    </source>
</reference>
<keyword evidence="3" id="KW-1185">Reference proteome</keyword>
<evidence type="ECO:0000313" key="3">
    <source>
        <dbReference type="Proteomes" id="UP000503462"/>
    </source>
</evidence>
<dbReference type="AlphaFoldDB" id="A0A6H0XVW2"/>
<sequence>MMSFKVFLVVAFSCTSYTHAATTPCLGPPDRLPAWACILCGPNTDQCLPYNATFDDIQAGKPVGNYNDVTWTNFIVENARASSNKDHLVPYSAPNLARLPAGQEGTMITKGGELIYDFHYGCTTPAATVLALKKPVAPTSCIVSLSGLCSYDRAHATPQRWSFNFNTTCRPQTQLNGYDKSHGYVGPGYGACANFTWSATAPNGGPVDLYLDEVIYKRVPYW</sequence>
<evidence type="ECO:0008006" key="4">
    <source>
        <dbReference type="Google" id="ProtNLM"/>
    </source>
</evidence>
<evidence type="ECO:0000256" key="1">
    <source>
        <dbReference type="SAM" id="SignalP"/>
    </source>
</evidence>
<feature type="chain" id="PRO_5026106276" description="Secreted protein" evidence="1">
    <location>
        <begin position="21"/>
        <end position="222"/>
    </location>
</feature>
<dbReference type="Proteomes" id="UP000503462">
    <property type="component" value="Chromosome 3"/>
</dbReference>
<proteinExistence type="predicted"/>
<gene>
    <name evidence="2" type="ORF">AMS68_004343</name>
</gene>
<accession>A0A6H0XVW2</accession>
<evidence type="ECO:0000313" key="2">
    <source>
        <dbReference type="EMBL" id="QIW98825.1"/>
    </source>
</evidence>